<dbReference type="Pfam" id="PF12796">
    <property type="entry name" value="Ank_2"/>
    <property type="match status" value="1"/>
</dbReference>
<evidence type="ECO:0000256" key="1">
    <source>
        <dbReference type="ARBA" id="ARBA00004123"/>
    </source>
</evidence>
<dbReference type="PANTHER" id="PTHR16062:SF19">
    <property type="entry name" value="PROTEIN POLYBROMO-1"/>
    <property type="match status" value="1"/>
</dbReference>
<evidence type="ECO:0000313" key="13">
    <source>
        <dbReference type="Proteomes" id="UP000789508"/>
    </source>
</evidence>
<organism evidence="12 13">
    <name type="scientific">Ambispora leptoticha</name>
    <dbReference type="NCBI Taxonomy" id="144679"/>
    <lineage>
        <taxon>Eukaryota</taxon>
        <taxon>Fungi</taxon>
        <taxon>Fungi incertae sedis</taxon>
        <taxon>Mucoromycota</taxon>
        <taxon>Glomeromycotina</taxon>
        <taxon>Glomeromycetes</taxon>
        <taxon>Archaeosporales</taxon>
        <taxon>Ambisporaceae</taxon>
        <taxon>Ambispora</taxon>
    </lineage>
</organism>
<dbReference type="Gene3D" id="1.20.920.10">
    <property type="entry name" value="Bromodomain-like"/>
    <property type="match status" value="2"/>
</dbReference>
<dbReference type="PRINTS" id="PR00503">
    <property type="entry name" value="BROMODOMAIN"/>
</dbReference>
<evidence type="ECO:0000256" key="4">
    <source>
        <dbReference type="ARBA" id="ARBA00023015"/>
    </source>
</evidence>
<feature type="region of interest" description="Disordered" evidence="10">
    <location>
        <begin position="512"/>
        <end position="565"/>
    </location>
</feature>
<dbReference type="GO" id="GO:0006338">
    <property type="term" value="P:chromatin remodeling"/>
    <property type="evidence" value="ECO:0007669"/>
    <property type="project" value="InterPro"/>
</dbReference>
<dbReference type="PROSITE" id="PS50014">
    <property type="entry name" value="BROMODOMAIN_2"/>
    <property type="match status" value="2"/>
</dbReference>
<dbReference type="EMBL" id="CAJVPS010000889">
    <property type="protein sequence ID" value="CAG8513923.1"/>
    <property type="molecule type" value="Genomic_DNA"/>
</dbReference>
<feature type="compositionally biased region" description="Polar residues" evidence="10">
    <location>
        <begin position="556"/>
        <end position="565"/>
    </location>
</feature>
<feature type="compositionally biased region" description="Low complexity" evidence="10">
    <location>
        <begin position="212"/>
        <end position="230"/>
    </location>
</feature>
<keyword evidence="2" id="KW-0677">Repeat</keyword>
<reference evidence="12" key="1">
    <citation type="submission" date="2021-06" db="EMBL/GenBank/DDBJ databases">
        <authorList>
            <person name="Kallberg Y."/>
            <person name="Tangrot J."/>
            <person name="Rosling A."/>
        </authorList>
    </citation>
    <scope>NUCLEOTIDE SEQUENCE</scope>
    <source>
        <strain evidence="12">FL130A</strain>
    </source>
</reference>
<dbReference type="SUPFAM" id="SSF47370">
    <property type="entry name" value="Bromodomain"/>
    <property type="match status" value="2"/>
</dbReference>
<dbReference type="Gene3D" id="1.25.40.20">
    <property type="entry name" value="Ankyrin repeat-containing domain"/>
    <property type="match status" value="1"/>
</dbReference>
<dbReference type="SMART" id="SM00248">
    <property type="entry name" value="ANK"/>
    <property type="match status" value="2"/>
</dbReference>
<keyword evidence="5 9" id="KW-0103">Bromodomain</keyword>
<evidence type="ECO:0000259" key="11">
    <source>
        <dbReference type="PROSITE" id="PS50014"/>
    </source>
</evidence>
<feature type="compositionally biased region" description="Polar residues" evidence="10">
    <location>
        <begin position="270"/>
        <end position="288"/>
    </location>
</feature>
<dbReference type="PROSITE" id="PS00633">
    <property type="entry name" value="BROMODOMAIN_1"/>
    <property type="match status" value="1"/>
</dbReference>
<keyword evidence="6" id="KW-0804">Transcription</keyword>
<keyword evidence="4" id="KW-0805">Transcription regulation</keyword>
<protein>
    <submittedName>
        <fullName evidence="12">712_t:CDS:1</fullName>
    </submittedName>
</protein>
<dbReference type="SUPFAM" id="SSF48403">
    <property type="entry name" value="Ankyrin repeat"/>
    <property type="match status" value="1"/>
</dbReference>
<sequence>MAFVRRKAPFDDEIPGLERSKKTKLGNSSQDKESTSQDLSSSPSLSISKVRTECEKILQEIGKKQADDGHFLASIFEELPLAEEYPTYYSVIKEPIALENIRENIKNNEYKTIEQFKEDCDTMFANAKRFNEPGSMVYNDAVYLQKFVTQKVTELHPEKQKTRRTSTSKLKPELNDKTSTSTEVTPNSRRGSSSTRRISFSRSDNLNKLEESSTSASATSTEANASISNTPKNSRIKRGGLISNQEPQEPKSKHSPRIKRSASLTKEPRINSSQKSTAKRTITPTQSPKPKRSSITRKNSSEETLIKQENDADEHMINSPKSTPTRHSSRSKRNSTVQPSAVAASEEEFEETSSSSSKPRRNNRNRNSDFHNYTEEDASELFRVISNNDFEGIQQFFSIHPNFDVNKLWHSGKQDFTDDDFTWSPLHCAAYHGNKNIIRFLIKHGADVELQDTWYSATPLAWAAFGGDFEATRFLVEEFGADIKAQNVHGQIPYEIVPSPDPHWQSILLEASEVEPPDKNSVTPDDNDKQRTESRPSTPIRQIARSGPSTPEPRSARSSSLQRMPSYSIKYPAHKSVSNTKQKGSQVSQLMKDLWQLIVDHRDSSGRQYSELFMDLPSKTEYPQYYKAIENPISLNLIERKIRKGYTSIQDFDRDFQLIFENAMYFNEDGSRIFKDAKLLQKLYNNNKKELFKACAVETPTTPGTSIYYKSSVTPTSRISTPE</sequence>
<name>A0A9N9A1N5_9GLOM</name>
<dbReference type="Pfam" id="PF00439">
    <property type="entry name" value="Bromodomain"/>
    <property type="match status" value="2"/>
</dbReference>
<feature type="domain" description="Bromo" evidence="11">
    <location>
        <begin position="68"/>
        <end position="138"/>
    </location>
</feature>
<feature type="region of interest" description="Disordered" evidence="10">
    <location>
        <begin position="155"/>
        <end position="372"/>
    </location>
</feature>
<accession>A0A9N9A1N5</accession>
<feature type="repeat" description="ANK" evidence="8">
    <location>
        <begin position="421"/>
        <end position="453"/>
    </location>
</feature>
<keyword evidence="8" id="KW-0040">ANK repeat</keyword>
<dbReference type="InterPro" id="IPR018359">
    <property type="entry name" value="Bromodomain_CS"/>
</dbReference>
<evidence type="ECO:0000256" key="8">
    <source>
        <dbReference type="PROSITE-ProRule" id="PRU00023"/>
    </source>
</evidence>
<feature type="domain" description="Bromo" evidence="11">
    <location>
        <begin position="605"/>
        <end position="674"/>
    </location>
</feature>
<feature type="compositionally biased region" description="Basic and acidic residues" evidence="10">
    <location>
        <begin position="299"/>
        <end position="316"/>
    </location>
</feature>
<dbReference type="PROSITE" id="PS50297">
    <property type="entry name" value="ANK_REP_REGION"/>
    <property type="match status" value="1"/>
</dbReference>
<dbReference type="InterPro" id="IPR037382">
    <property type="entry name" value="Rsc/polybromo"/>
</dbReference>
<gene>
    <name evidence="12" type="ORF">ALEPTO_LOCUS4117</name>
</gene>
<dbReference type="InterPro" id="IPR036770">
    <property type="entry name" value="Ankyrin_rpt-contain_sf"/>
</dbReference>
<dbReference type="InterPro" id="IPR002110">
    <property type="entry name" value="Ankyrin_rpt"/>
</dbReference>
<dbReference type="PROSITE" id="PS50088">
    <property type="entry name" value="ANK_REPEAT"/>
    <property type="match status" value="1"/>
</dbReference>
<evidence type="ECO:0000313" key="12">
    <source>
        <dbReference type="EMBL" id="CAG8513923.1"/>
    </source>
</evidence>
<evidence type="ECO:0000256" key="7">
    <source>
        <dbReference type="ARBA" id="ARBA00023242"/>
    </source>
</evidence>
<keyword evidence="7" id="KW-0539">Nucleus</keyword>
<feature type="region of interest" description="Disordered" evidence="10">
    <location>
        <begin position="1"/>
        <end position="47"/>
    </location>
</feature>
<keyword evidence="3" id="KW-0156">Chromatin regulator</keyword>
<dbReference type="SMART" id="SM00297">
    <property type="entry name" value="BROMO"/>
    <property type="match status" value="2"/>
</dbReference>
<feature type="compositionally biased region" description="Low complexity" evidence="10">
    <location>
        <begin position="36"/>
        <end position="47"/>
    </location>
</feature>
<dbReference type="PANTHER" id="PTHR16062">
    <property type="entry name" value="SWI/SNF-RELATED"/>
    <property type="match status" value="1"/>
</dbReference>
<evidence type="ECO:0000256" key="5">
    <source>
        <dbReference type="ARBA" id="ARBA00023117"/>
    </source>
</evidence>
<dbReference type="OrthoDB" id="6017at2759"/>
<dbReference type="GO" id="GO:0006368">
    <property type="term" value="P:transcription elongation by RNA polymerase II"/>
    <property type="evidence" value="ECO:0007669"/>
    <property type="project" value="TreeGrafter"/>
</dbReference>
<feature type="compositionally biased region" description="Low complexity" evidence="10">
    <location>
        <begin position="188"/>
        <end position="203"/>
    </location>
</feature>
<dbReference type="GO" id="GO:0003682">
    <property type="term" value="F:chromatin binding"/>
    <property type="evidence" value="ECO:0007669"/>
    <property type="project" value="TreeGrafter"/>
</dbReference>
<dbReference type="Proteomes" id="UP000789508">
    <property type="component" value="Unassembled WGS sequence"/>
</dbReference>
<evidence type="ECO:0000256" key="2">
    <source>
        <dbReference type="ARBA" id="ARBA00022737"/>
    </source>
</evidence>
<comment type="subcellular location">
    <subcellularLocation>
        <location evidence="1">Nucleus</location>
    </subcellularLocation>
</comment>
<dbReference type="InterPro" id="IPR001487">
    <property type="entry name" value="Bromodomain"/>
</dbReference>
<dbReference type="GO" id="GO:0016586">
    <property type="term" value="C:RSC-type complex"/>
    <property type="evidence" value="ECO:0007669"/>
    <property type="project" value="InterPro"/>
</dbReference>
<proteinExistence type="predicted"/>
<feature type="compositionally biased region" description="Polar residues" evidence="10">
    <location>
        <begin position="177"/>
        <end position="187"/>
    </location>
</feature>
<evidence type="ECO:0000256" key="6">
    <source>
        <dbReference type="ARBA" id="ARBA00023163"/>
    </source>
</evidence>
<dbReference type="AlphaFoldDB" id="A0A9N9A1N5"/>
<dbReference type="InterPro" id="IPR036427">
    <property type="entry name" value="Bromodomain-like_sf"/>
</dbReference>
<evidence type="ECO:0000256" key="10">
    <source>
        <dbReference type="SAM" id="MobiDB-lite"/>
    </source>
</evidence>
<feature type="non-terminal residue" evidence="12">
    <location>
        <position position="723"/>
    </location>
</feature>
<keyword evidence="13" id="KW-1185">Reference proteome</keyword>
<comment type="caution">
    <text evidence="12">The sequence shown here is derived from an EMBL/GenBank/DDBJ whole genome shotgun (WGS) entry which is preliminary data.</text>
</comment>
<evidence type="ECO:0000256" key="3">
    <source>
        <dbReference type="ARBA" id="ARBA00022853"/>
    </source>
</evidence>
<evidence type="ECO:0000256" key="9">
    <source>
        <dbReference type="PROSITE-ProRule" id="PRU00035"/>
    </source>
</evidence>